<comment type="subunit">
    <text evidence="6">Monomer.</text>
</comment>
<evidence type="ECO:0000256" key="5">
    <source>
        <dbReference type="ARBA" id="ARBA00022801"/>
    </source>
</evidence>
<feature type="binding site" evidence="6">
    <location>
        <position position="105"/>
    </location>
    <ligand>
        <name>a divalent metal cation</name>
        <dbReference type="ChEBI" id="CHEBI:60240"/>
        <label>2</label>
        <note>catalytic</note>
    </ligand>
</feature>
<keyword evidence="5 6" id="KW-0378">Hydrolase</keyword>
<comment type="similarity">
    <text evidence="6">Belongs to the peptidase M24A family. Methionine aminopeptidase type 1 subfamily.</text>
</comment>
<feature type="binding site" evidence="6">
    <location>
        <position position="175"/>
    </location>
    <ligand>
        <name>substrate</name>
    </ligand>
</feature>
<dbReference type="PANTHER" id="PTHR43330:SF27">
    <property type="entry name" value="METHIONINE AMINOPEPTIDASE"/>
    <property type="match status" value="1"/>
</dbReference>
<dbReference type="NCBIfam" id="TIGR00500">
    <property type="entry name" value="met_pdase_I"/>
    <property type="match status" value="1"/>
</dbReference>
<dbReference type="Gene3D" id="3.90.230.10">
    <property type="entry name" value="Creatinase/methionine aminopeptidase superfamily"/>
    <property type="match status" value="1"/>
</dbReference>
<evidence type="ECO:0000256" key="1">
    <source>
        <dbReference type="ARBA" id="ARBA00002521"/>
    </source>
</evidence>
<feature type="binding site" evidence="6">
    <location>
        <position position="105"/>
    </location>
    <ligand>
        <name>a divalent metal cation</name>
        <dbReference type="ChEBI" id="CHEBI:60240"/>
        <label>1</label>
    </ligand>
</feature>
<feature type="binding site" evidence="6">
    <location>
        <position position="232"/>
    </location>
    <ligand>
        <name>a divalent metal cation</name>
        <dbReference type="ChEBI" id="CHEBI:60240"/>
        <label>1</label>
    </ligand>
</feature>
<evidence type="ECO:0000256" key="7">
    <source>
        <dbReference type="RuleBase" id="RU003653"/>
    </source>
</evidence>
<dbReference type="InterPro" id="IPR001714">
    <property type="entry name" value="Pept_M24_MAP"/>
</dbReference>
<feature type="binding site" evidence="6">
    <location>
        <position position="232"/>
    </location>
    <ligand>
        <name>a divalent metal cation</name>
        <dbReference type="ChEBI" id="CHEBI:60240"/>
        <label>2</label>
        <note>catalytic</note>
    </ligand>
</feature>
<keyword evidence="3 6" id="KW-0645">Protease</keyword>
<dbReference type="Pfam" id="PF00557">
    <property type="entry name" value="Peptidase_M24"/>
    <property type="match status" value="1"/>
</dbReference>
<dbReference type="RefSeq" id="WP_248413218.1">
    <property type="nucleotide sequence ID" value="NZ_JALPQF010000011.1"/>
</dbReference>
<keyword evidence="10" id="KW-1185">Reference proteome</keyword>
<dbReference type="EC" id="3.4.11.18" evidence="6 7"/>
<evidence type="ECO:0000313" key="10">
    <source>
        <dbReference type="Proteomes" id="UP001203687"/>
    </source>
</evidence>
<gene>
    <name evidence="6 9" type="primary">map</name>
    <name evidence="9" type="ORF">MUY34_11460</name>
</gene>
<evidence type="ECO:0000256" key="4">
    <source>
        <dbReference type="ARBA" id="ARBA00022723"/>
    </source>
</evidence>
<comment type="function">
    <text evidence="1 6">Removes the N-terminal methionine from nascent proteins. The N-terminal methionine is often cleaved when the second residue in the primary sequence is small and uncharged (Met-Ala-, Cys, Gly, Pro, Ser, Thr, or Val). Requires deformylation of the N(alpha)-formylated initiator methionine before it can be hydrolyzed.</text>
</comment>
<dbReference type="InterPro" id="IPR036005">
    <property type="entry name" value="Creatinase/aminopeptidase-like"/>
</dbReference>
<comment type="caution">
    <text evidence="9">The sequence shown here is derived from an EMBL/GenBank/DDBJ whole genome shotgun (WGS) entry which is preliminary data.</text>
</comment>
<keyword evidence="4 6" id="KW-0479">Metal-binding</keyword>
<reference evidence="9" key="1">
    <citation type="submission" date="2022-04" db="EMBL/GenBank/DDBJ databases">
        <authorList>
            <person name="Ren T."/>
        </authorList>
    </citation>
    <scope>NUCLEOTIDE SEQUENCE</scope>
    <source>
        <strain evidence="9">F63249</strain>
    </source>
</reference>
<feature type="domain" description="Peptidase M24" evidence="8">
    <location>
        <begin position="11"/>
        <end position="236"/>
    </location>
</feature>
<evidence type="ECO:0000256" key="6">
    <source>
        <dbReference type="HAMAP-Rule" id="MF_01974"/>
    </source>
</evidence>
<dbReference type="GO" id="GO:0004239">
    <property type="term" value="F:initiator methionyl aminopeptidase activity"/>
    <property type="evidence" value="ECO:0007669"/>
    <property type="project" value="UniProtKB-EC"/>
</dbReference>
<comment type="cofactor">
    <cofactor evidence="6">
        <name>Co(2+)</name>
        <dbReference type="ChEBI" id="CHEBI:48828"/>
    </cofactor>
    <cofactor evidence="6">
        <name>Zn(2+)</name>
        <dbReference type="ChEBI" id="CHEBI:29105"/>
    </cofactor>
    <cofactor evidence="6">
        <name>Mn(2+)</name>
        <dbReference type="ChEBI" id="CHEBI:29035"/>
    </cofactor>
    <cofactor evidence="6">
        <name>Fe(2+)</name>
        <dbReference type="ChEBI" id="CHEBI:29033"/>
    </cofactor>
    <text evidence="6">Binds 2 divalent metal cations per subunit. Has a high-affinity and a low affinity metal-binding site. The true nature of the physiological cofactor is under debate. The enzyme is active with cobalt, zinc, manganese or divalent iron ions. Most likely, methionine aminopeptidases function as mononuclear Fe(2+)-metalloproteases under physiological conditions, and the catalytically relevant metal-binding site has been assigned to the histidine-containing high-affinity site.</text>
</comment>
<dbReference type="HAMAP" id="MF_01974">
    <property type="entry name" value="MetAP_1"/>
    <property type="match status" value="1"/>
</dbReference>
<dbReference type="PANTHER" id="PTHR43330">
    <property type="entry name" value="METHIONINE AMINOPEPTIDASE"/>
    <property type="match status" value="1"/>
</dbReference>
<evidence type="ECO:0000256" key="2">
    <source>
        <dbReference type="ARBA" id="ARBA00022438"/>
    </source>
</evidence>
<comment type="catalytic activity">
    <reaction evidence="6 7">
        <text>Release of N-terminal amino acids, preferentially methionine, from peptides and arylamides.</text>
        <dbReference type="EC" id="3.4.11.18"/>
    </reaction>
</comment>
<feature type="binding site" evidence="6">
    <location>
        <position position="94"/>
    </location>
    <ligand>
        <name>a divalent metal cation</name>
        <dbReference type="ChEBI" id="CHEBI:60240"/>
        <label>1</label>
    </ligand>
</feature>
<dbReference type="CDD" id="cd01086">
    <property type="entry name" value="MetAP1"/>
    <property type="match status" value="1"/>
</dbReference>
<keyword evidence="2 6" id="KW-0031">Aminopeptidase</keyword>
<proteinExistence type="inferred from homology"/>
<evidence type="ECO:0000259" key="8">
    <source>
        <dbReference type="Pfam" id="PF00557"/>
    </source>
</evidence>
<sequence length="272" mass="29865">MIIVKTKEEIELMRQSALVVSKTLGMLATEVKEGVTTMQLDKLAEDFIRAQGALPGFLGLYDCPSTLLCSVNEAVVHGLPTDKPLQNGDIVSIDCGALMNGFYGDHAYTFEIGDVNPETKKLIEVTKESLYVGIRAFKAGNRVGDVGFAIQQHCEAHGYGVVRELVGHGLGRKMHEDPEMPNYGRRGRGKKFVEGMVVAIEPMINGGTHRVKQLKDGWTIVTQDGKPSVHFEHDIALVDGKPEILSTFAYVHKALGITSNEEDEFRKEALVL</sequence>
<evidence type="ECO:0000313" key="9">
    <source>
        <dbReference type="EMBL" id="MCK8481245.1"/>
    </source>
</evidence>
<evidence type="ECO:0000256" key="3">
    <source>
        <dbReference type="ARBA" id="ARBA00022670"/>
    </source>
</evidence>
<organism evidence="9 10">
    <name type="scientific">Psychroserpens algicola</name>
    <dbReference type="NCBI Taxonomy" id="1719034"/>
    <lineage>
        <taxon>Bacteria</taxon>
        <taxon>Pseudomonadati</taxon>
        <taxon>Bacteroidota</taxon>
        <taxon>Flavobacteriia</taxon>
        <taxon>Flavobacteriales</taxon>
        <taxon>Flavobacteriaceae</taxon>
        <taxon>Psychroserpens</taxon>
    </lineage>
</organism>
<dbReference type="SUPFAM" id="SSF55920">
    <property type="entry name" value="Creatinase/aminopeptidase"/>
    <property type="match status" value="1"/>
</dbReference>
<dbReference type="PRINTS" id="PR00599">
    <property type="entry name" value="MAPEPTIDASE"/>
</dbReference>
<dbReference type="InterPro" id="IPR002467">
    <property type="entry name" value="Pept_M24A_MAP1"/>
</dbReference>
<feature type="binding site" evidence="6">
    <location>
        <position position="77"/>
    </location>
    <ligand>
        <name>substrate</name>
    </ligand>
</feature>
<dbReference type="InterPro" id="IPR000994">
    <property type="entry name" value="Pept_M24"/>
</dbReference>
<dbReference type="Proteomes" id="UP001203687">
    <property type="component" value="Unassembled WGS sequence"/>
</dbReference>
<feature type="binding site" evidence="6">
    <location>
        <position position="168"/>
    </location>
    <ligand>
        <name>a divalent metal cation</name>
        <dbReference type="ChEBI" id="CHEBI:60240"/>
        <label>2</label>
        <note>catalytic</note>
    </ligand>
</feature>
<accession>A0ABT0HA50</accession>
<dbReference type="EMBL" id="JALPQF010000011">
    <property type="protein sequence ID" value="MCK8481245.1"/>
    <property type="molecule type" value="Genomic_DNA"/>
</dbReference>
<name>A0ABT0HA50_9FLAO</name>
<feature type="binding site" evidence="6">
    <location>
        <position position="201"/>
    </location>
    <ligand>
        <name>a divalent metal cation</name>
        <dbReference type="ChEBI" id="CHEBI:60240"/>
        <label>2</label>
        <note>catalytic</note>
    </ligand>
</feature>
<protein>
    <recommendedName>
        <fullName evidence="6 7">Methionine aminopeptidase</fullName>
        <shortName evidence="6">MAP</shortName>
        <shortName evidence="6">MetAP</shortName>
        <ecNumber evidence="6 7">3.4.11.18</ecNumber>
    </recommendedName>
    <alternativeName>
        <fullName evidence="6">Peptidase M</fullName>
    </alternativeName>
</protein>